<dbReference type="RefSeq" id="XP_028887006.1">
    <property type="nucleotide sequence ID" value="XM_029021584.1"/>
</dbReference>
<dbReference type="Pfam" id="PF17681">
    <property type="entry name" value="GCP_N_terminal"/>
    <property type="match status" value="1"/>
</dbReference>
<protein>
    <recommendedName>
        <fullName evidence="3">Gamma tubulin complex component protein N-terminal domain-containing protein</fullName>
    </recommendedName>
</protein>
<keyword evidence="1" id="KW-0493">Microtubule</keyword>
<feature type="compositionally biased region" description="Low complexity" evidence="2">
    <location>
        <begin position="377"/>
        <end position="391"/>
    </location>
</feature>
<comment type="caution">
    <text evidence="4">The sequence shown here is derived from an EMBL/GenBank/DDBJ whole genome shotgun (WGS) entry which is preliminary data.</text>
</comment>
<sequence>MASSAGTAIHRCGCSRSGINSGDGNCTLSLVELLLELSNSLTYHKSHSYSRGDHTGLSAEANLFTGFTAAAGGTTNTSNTNTNITTTTGRFQNPTKLRRKRRRDVINAFFDPTIKVSSSHNTRRQEMREMFLNAKENIRQVTETHAAMLELLCTAVAPDIINIENHTQALNVEKLNEDAVEMTEMELMLYIILRTSIAAAPTWQKPPIIPRCWLSPSITAIIERSPALQRTMRWSCDPDPVIDAALTSDAPGYNGFSFGVRTSYHIPSLLAYYMDNNNNNDTAAALTNTTNTNTNNYNYNNSIDSHSVRGAAWPQSTNSSSVYSIGGGICSYWSAQESMEVRHLFSRKRVEASPLKKKESEKEEEEEEEEEKSIVLSSSRTTTGTTTTTTKATSSRPIFSIFKEEYPSGLPFCSLLFVALHRGIVGQQDPYLLLRLEYENNESGSFSLNSLSSPNRLPYGFRRADGYNLFSGMQPIGIIVSPEFLVANGSKPKTNKGKHSNKNGIPVALREREKSEETHQDSHHYTRGVMTMLEWSCQSGTLFLRLQYLCEVSERAEWRASLGQYGKSAIEALRRVLLLLLRRVSDLSNRPGGPHCVTFRELLEAQQHLRCIAEDIMALSDVFLVNAEMGWTPSTVLSELSSATLLSSLYTRYTQRIVNHTSLIYDKGERLDVIGELFLAVLNPLHHMMCVWLRRGELQDPYDEFFIMPSYGTTDCGFLVETSPQRLPSFISLEAAENILHAGVSLRVLRAAARHVTFCAKKDQLRLKNETEDVDAAAALHDQMDDAMEINWLLSDFMNALLESHTLPLSKSSSSSLSLLGFPQSPEVDLLQEEGTLSYWRDFYGACNRLLLSAGEEEEEEQQEDDNDNDNDDEQQEQEEEKNKKRETTLTTVMMLEQGGVHQACDPLSLSLAPDTMGSLEDGEDSMRKNNTPTGESGEIIIVTTTTTTTTTAASPLSTTVAVTPTVTLSALGGKTKYGSTTFSRASRATTAWHEAISEELAQVAQVTNEEEAAKLKTRTALRLEYERHVLRKKAQRQLQQWKARRLSLNLERAAAISRCVDDLQELYLHTLKPSTEIKQDSHKGDNEEEEKEKVENEIDDGRRTPIGKFVIPLKQLPSITPCTEKNTVVGRAKFTLPRIGIMSEGLYEDNEDVPNTTPLSSRSRFISQYQQHQQHQQQQYRRANMSRTLNSSLQLNSSCKDVNTPVEVPCEFKHTPEMYVVADINDEEYLMKRAGPHVSDVNEMEAVLAKMDIQEASVRGSNVSSEAYQKRCIALAREALYSMGEAVEVIDDDDDDDDDDKKSNHNNKNNHNKDKKNTNKIISNVWWTDPTTDEEVLKSYKDNSITSGKTPAVTINMTDQQIKTLLHCSSYYLRLGHYTASYLTHKALQVMLLGPYGTLYRLMQQLLDVCLMQRGSVAARLTGLWERLTKESMEENTFSASSTFMILNRAFVEEWESSVLYGGDTLMHIQLALSLPDGDSENEESMRDGVYLMGDEMQSNISVGVGVNSSGFLFSDTAFRRRRKRSPSMCGVGIAGDDENEEEELREYWNIKRKQQNQEEEEEEEEEEEHGTKKKQHAFTLSLPDNPFDFISQLTIVHNTPREDFWLLPKNAIAIYGDLFSTLLFWTSVMQLVTRVWFIGIKSGVSEAFFFCNVTRAVFGAVAQHMWFLIAGYARAYRESLRFESGVLYGYQQLENFSRDHAVFLEHCRFAAMLTPAFARARQQVYGMVRQLEEVEQYMLAAERSERETSSVRISTGTASRKRTSEHIIIDDDDDDDDDDDNDDKKKTKKKKNTTTTKTKSKANTKQEEEKGNSKNIININNSITSNKKKTSKKTGVVQSEMRSSGGSSSKEVVTKQQKREKSQQLQSKQQQQQAEMIKRKEERHRHVRDVLQRRLRSFLGLTEIFIEHLTAVRDSDILNDTEELFPQQQSHQSHQQQQHCVDEEEMFNTHSGRVRTSAAAAALTSLIRTLEMTKIAIHDKL</sequence>
<dbReference type="EMBL" id="NBCO01000002">
    <property type="protein sequence ID" value="ORC92940.1"/>
    <property type="molecule type" value="Genomic_DNA"/>
</dbReference>
<feature type="compositionally biased region" description="Acidic residues" evidence="2">
    <location>
        <begin position="855"/>
        <end position="880"/>
    </location>
</feature>
<feature type="compositionally biased region" description="Basic residues" evidence="2">
    <location>
        <begin position="1788"/>
        <end position="1804"/>
    </location>
</feature>
<feature type="compositionally biased region" description="Basic and acidic residues" evidence="2">
    <location>
        <begin position="352"/>
        <end position="361"/>
    </location>
</feature>
<dbReference type="STRING" id="67003.A0A1X0P903"/>
<feature type="region of interest" description="Disordered" evidence="2">
    <location>
        <begin position="1292"/>
        <end position="1317"/>
    </location>
</feature>
<evidence type="ECO:0000313" key="5">
    <source>
        <dbReference type="Proteomes" id="UP000192257"/>
    </source>
</evidence>
<feature type="region of interest" description="Disordered" evidence="2">
    <location>
        <begin position="1747"/>
        <end position="1886"/>
    </location>
</feature>
<feature type="region of interest" description="Disordered" evidence="2">
    <location>
        <begin position="352"/>
        <end position="391"/>
    </location>
</feature>
<name>A0A1X0P903_9TRYP</name>
<dbReference type="InterPro" id="IPR041470">
    <property type="entry name" value="GCP_N"/>
</dbReference>
<dbReference type="GO" id="GO:0005874">
    <property type="term" value="C:microtubule"/>
    <property type="evidence" value="ECO:0007669"/>
    <property type="project" value="UniProtKB-KW"/>
</dbReference>
<accession>A0A1X0P903</accession>
<feature type="compositionally biased region" description="Acidic residues" evidence="2">
    <location>
        <begin position="1772"/>
        <end position="1783"/>
    </location>
</feature>
<feature type="domain" description="Gamma tubulin complex component protein N-terminal" evidence="3">
    <location>
        <begin position="519"/>
        <end position="785"/>
    </location>
</feature>
<reference evidence="4 5" key="1">
    <citation type="submission" date="2017-03" db="EMBL/GenBank/DDBJ databases">
        <title>An alternative strategy for trypanosome survival in the mammalian bloodstream revealed through genome and transcriptome analysis of the ubiquitous bovine parasite Trypanosoma (Megatrypanum) theileri.</title>
        <authorList>
            <person name="Kelly S."/>
            <person name="Ivens A."/>
            <person name="Mott A."/>
            <person name="O'Neill E."/>
            <person name="Emms D."/>
            <person name="Macleod O."/>
            <person name="Voorheis P."/>
            <person name="Matthews J."/>
            <person name="Matthews K."/>
            <person name="Carrington M."/>
        </authorList>
    </citation>
    <scope>NUCLEOTIDE SEQUENCE [LARGE SCALE GENOMIC DNA]</scope>
    <source>
        <strain evidence="4">Edinburgh</strain>
    </source>
</reference>
<feature type="compositionally biased region" description="Acidic residues" evidence="2">
    <location>
        <begin position="362"/>
        <end position="371"/>
    </location>
</feature>
<dbReference type="OrthoDB" id="5860513at2759"/>
<evidence type="ECO:0000259" key="3">
    <source>
        <dbReference type="Pfam" id="PF17681"/>
    </source>
</evidence>
<dbReference type="PANTHER" id="PTHR36812">
    <property type="entry name" value="NEUROFILAMENT TRIPLET M PROTEIN-LIKE PROTEIN"/>
    <property type="match status" value="1"/>
</dbReference>
<keyword evidence="5" id="KW-1185">Reference proteome</keyword>
<evidence type="ECO:0000256" key="2">
    <source>
        <dbReference type="SAM" id="MobiDB-lite"/>
    </source>
</evidence>
<proteinExistence type="predicted"/>
<dbReference type="Proteomes" id="UP000192257">
    <property type="component" value="Unassembled WGS sequence"/>
</dbReference>
<dbReference type="PANTHER" id="PTHR36812:SF9">
    <property type="entry name" value="MYB-LIKE PROTEIN X ISOFORM X1"/>
    <property type="match status" value="1"/>
</dbReference>
<dbReference type="VEuPathDB" id="TriTrypDB:TM35_000022660"/>
<evidence type="ECO:0000313" key="4">
    <source>
        <dbReference type="EMBL" id="ORC92940.1"/>
    </source>
</evidence>
<feature type="region of interest" description="Disordered" evidence="2">
    <location>
        <begin position="1554"/>
        <end position="1577"/>
    </location>
</feature>
<feature type="compositionally biased region" description="Low complexity" evidence="2">
    <location>
        <begin position="1815"/>
        <end position="1827"/>
    </location>
</feature>
<organism evidence="4 5">
    <name type="scientific">Trypanosoma theileri</name>
    <dbReference type="NCBI Taxonomy" id="67003"/>
    <lineage>
        <taxon>Eukaryota</taxon>
        <taxon>Discoba</taxon>
        <taxon>Euglenozoa</taxon>
        <taxon>Kinetoplastea</taxon>
        <taxon>Metakinetoplastina</taxon>
        <taxon>Trypanosomatida</taxon>
        <taxon>Trypanosomatidae</taxon>
        <taxon>Trypanosoma</taxon>
    </lineage>
</organism>
<dbReference type="GeneID" id="39981364"/>
<feature type="region of interest" description="Disordered" evidence="2">
    <location>
        <begin position="1077"/>
        <end position="1098"/>
    </location>
</feature>
<evidence type="ECO:0000256" key="1">
    <source>
        <dbReference type="ARBA" id="ARBA00022701"/>
    </source>
</evidence>
<feature type="region of interest" description="Disordered" evidence="2">
    <location>
        <begin position="915"/>
        <end position="936"/>
    </location>
</feature>
<feature type="compositionally biased region" description="Acidic residues" evidence="2">
    <location>
        <begin position="1559"/>
        <end position="1570"/>
    </location>
</feature>
<feature type="region of interest" description="Disordered" evidence="2">
    <location>
        <begin position="855"/>
        <end position="889"/>
    </location>
</feature>
<gene>
    <name evidence="4" type="ORF">TM35_000022660</name>
</gene>
<feature type="compositionally biased region" description="Low complexity" evidence="2">
    <location>
        <begin position="1865"/>
        <end position="1875"/>
    </location>
</feature>